<evidence type="ECO:0000313" key="2">
    <source>
        <dbReference type="Proteomes" id="UP001216253"/>
    </source>
</evidence>
<name>A0ABT5WWX0_9SPHN</name>
<dbReference type="InterPro" id="IPR029058">
    <property type="entry name" value="AB_hydrolase_fold"/>
</dbReference>
<proteinExistence type="predicted"/>
<dbReference type="SUPFAM" id="SSF53474">
    <property type="entry name" value="alpha/beta-Hydrolases"/>
    <property type="match status" value="1"/>
</dbReference>
<dbReference type="GO" id="GO:0016787">
    <property type="term" value="F:hydrolase activity"/>
    <property type="evidence" value="ECO:0007669"/>
    <property type="project" value="UniProtKB-KW"/>
</dbReference>
<dbReference type="Gene3D" id="3.40.50.1820">
    <property type="entry name" value="alpha/beta hydrolase"/>
    <property type="match status" value="1"/>
</dbReference>
<dbReference type="Pfam" id="PF06821">
    <property type="entry name" value="Ser_hydrolase"/>
    <property type="match status" value="1"/>
</dbReference>
<dbReference type="InterPro" id="IPR010662">
    <property type="entry name" value="RBBP9/YdeN"/>
</dbReference>
<keyword evidence="1" id="KW-0378">Hydrolase</keyword>
<sequence length="218" mass="24097">MAYNSKPAAASTRPAVLLVPGLSGSGENHWQTRWENELPDCRKVDLGLWEDPHRNTWINKLNLAIHRAGQPVVLVAHSLGCLLTAWWAKFEQPGWCDPVIGALLVAPPEADFFPLDERIARFAPTPCDALPFPSILVASRDDPWMGFNTAKALARRWNSEFVDAGERGHINADSGLGDWRFGQRLLDRLIGAASTRRETAAAMPPGHGDWAEGLEYRA</sequence>
<evidence type="ECO:0000313" key="1">
    <source>
        <dbReference type="EMBL" id="MDE8654379.1"/>
    </source>
</evidence>
<accession>A0ABT5WWX0</accession>
<gene>
    <name evidence="1" type="ORF">PYV00_22035</name>
</gene>
<organism evidence="1 2">
    <name type="scientific">Novosphingobium album</name>
    <name type="common">ex Liu et al. 2023</name>
    <dbReference type="NCBI Taxonomy" id="3031130"/>
    <lineage>
        <taxon>Bacteria</taxon>
        <taxon>Pseudomonadati</taxon>
        <taxon>Pseudomonadota</taxon>
        <taxon>Alphaproteobacteria</taxon>
        <taxon>Sphingomonadales</taxon>
        <taxon>Sphingomonadaceae</taxon>
        <taxon>Novosphingobium</taxon>
    </lineage>
</organism>
<keyword evidence="2" id="KW-1185">Reference proteome</keyword>
<reference evidence="1 2" key="1">
    <citation type="submission" date="2023-03" db="EMBL/GenBank/DDBJ databases">
        <title>NovoSphingobium album sp. nov. isolated from polycyclic aromatic hydrocarbons- and heavy-metal polluted soil.</title>
        <authorList>
            <person name="Liu Z."/>
            <person name="Wang K."/>
        </authorList>
    </citation>
    <scope>NUCLEOTIDE SEQUENCE [LARGE SCALE GENOMIC DNA]</scope>
    <source>
        <strain evidence="1 2">H3SJ31-1</strain>
    </source>
</reference>
<dbReference type="EMBL" id="JARESE010000082">
    <property type="protein sequence ID" value="MDE8654379.1"/>
    <property type="molecule type" value="Genomic_DNA"/>
</dbReference>
<comment type="caution">
    <text evidence="1">The sequence shown here is derived from an EMBL/GenBank/DDBJ whole genome shotgun (WGS) entry which is preliminary data.</text>
</comment>
<dbReference type="RefSeq" id="WP_275230488.1">
    <property type="nucleotide sequence ID" value="NZ_JARESE010000082.1"/>
</dbReference>
<protein>
    <submittedName>
        <fullName evidence="1">Alpha/beta hydrolase</fullName>
    </submittedName>
</protein>
<dbReference type="Proteomes" id="UP001216253">
    <property type="component" value="Unassembled WGS sequence"/>
</dbReference>